<dbReference type="InterPro" id="IPR036047">
    <property type="entry name" value="F-box-like_dom_sf"/>
</dbReference>
<feature type="domain" description="F-box" evidence="1">
    <location>
        <begin position="23"/>
        <end position="62"/>
    </location>
</feature>
<dbReference type="Gramene" id="TraesSYM3D03G01998300.1">
    <property type="protein sequence ID" value="TraesSYM3D03G01998300.1.CDS1"/>
    <property type="gene ID" value="TraesSYM3D03G01998300"/>
</dbReference>
<dbReference type="RefSeq" id="XP_044359378.1">
    <property type="nucleotide sequence ID" value="XM_044503443.1"/>
</dbReference>
<evidence type="ECO:0000259" key="1">
    <source>
        <dbReference type="Pfam" id="PF12937"/>
    </source>
</evidence>
<dbReference type="Pfam" id="PF23635">
    <property type="entry name" value="Beta-prop_AT5G49610-like"/>
    <property type="match status" value="1"/>
</dbReference>
<dbReference type="GeneID" id="123080510"/>
<dbReference type="PANTHER" id="PTHR33207">
    <property type="entry name" value="F-BOX DOMAIN CONTAINING PROTEIN-RELATED"/>
    <property type="match status" value="1"/>
</dbReference>
<reference evidence="3" key="2">
    <citation type="submission" date="2018-10" db="UniProtKB">
        <authorList>
            <consortium name="EnsemblPlants"/>
        </authorList>
    </citation>
    <scope>IDENTIFICATION</scope>
</reference>
<dbReference type="Pfam" id="PF12937">
    <property type="entry name" value="F-box-like"/>
    <property type="match status" value="1"/>
</dbReference>
<dbReference type="Gramene" id="TraesMAC3D03G01972760.1">
    <property type="protein sequence ID" value="TraesMAC3D03G01972760.1.CDS1"/>
    <property type="gene ID" value="TraesMAC3D03G01972760"/>
</dbReference>
<feature type="domain" description="F-box protein AT5G49610-like beta-propeller" evidence="2">
    <location>
        <begin position="113"/>
        <end position="398"/>
    </location>
</feature>
<dbReference type="Gramene" id="TraesARI3D03G02007680.1">
    <property type="protein sequence ID" value="TraesARI3D03G02007680.1.CDS1"/>
    <property type="gene ID" value="TraesARI3D03G02007680"/>
</dbReference>
<sequence>MDGDRRPPAAAAAASAASVLGDDDLLREILLRLGFPTCLVRAALVCKRWLLHASDPAFLRRFRERNPPRLLGFCLRCPDGYSFVPLPQPPELAVPIRRATSSCAAAFAIKIHRIKHCRNGRLITNYFDGCTHHHAIMAPLLHGESATALPPIPLHSRDWARRAQVRFFEMFLPEDGGLHGITLLHLWMVGRKIYAEVCVLRSSGWGVPATAEMELPAQRYDEGFLDDMLPPVLGKVFMVTASGTGYALGLDLATASFFTLELPVGVQSNYKLSCAEDSGLYLVSADGFQLSVWLHPMIGDDDGGANWRLVDTFCVHETCTRLVDRYWVPLYNFIAVDFVGDNAEFVILYHPASCIFFYVHLRNRVVEKVYQRPTPTAITPVYGRFHISPVMMTWPPIFPTLNKGHDQEE</sequence>
<dbReference type="Gramene" id="TraesSTA3D03G01968790.1">
    <property type="protein sequence ID" value="TraesSTA3D03G01968790.1.CDS1"/>
    <property type="gene ID" value="TraesSTA3D03G01968790"/>
</dbReference>
<dbReference type="Gramene" id="TraesJAG3D03G01981580.1">
    <property type="protein sequence ID" value="TraesJAG3D03G01981580.1.CDS1"/>
    <property type="gene ID" value="TraesJAG3D03G01981580"/>
</dbReference>
<dbReference type="Gramene" id="TraesCS3D03G1002000.1">
    <property type="protein sequence ID" value="TraesCS3D03G1002000.1.CDS1"/>
    <property type="gene ID" value="TraesCS3D03G1002000"/>
</dbReference>
<dbReference type="Gramene" id="TraesPARA_EIv1.0_1158500.1">
    <property type="protein sequence ID" value="TraesPARA_EIv1.0_1158500.1.CDS1"/>
    <property type="gene ID" value="TraesPARA_EIv1.0_1158500"/>
</dbReference>
<evidence type="ECO:0000259" key="2">
    <source>
        <dbReference type="Pfam" id="PF23635"/>
    </source>
</evidence>
<dbReference type="Gramene" id="TraesCS3D02G455200.1">
    <property type="protein sequence ID" value="TraesCS3D02G455200.1.cds1"/>
    <property type="gene ID" value="TraesCS3D02G455200"/>
</dbReference>
<dbReference type="Proteomes" id="UP000019116">
    <property type="component" value="Chromosome 3D"/>
</dbReference>
<evidence type="ECO:0000313" key="3">
    <source>
        <dbReference type="EnsemblPlants" id="TraesCS3D02G455200.1.cds1"/>
    </source>
</evidence>
<keyword evidence="4" id="KW-1185">Reference proteome</keyword>
<dbReference type="Gramene" id="TraesWEE_scaffold_025883_01G000200.1">
    <property type="protein sequence ID" value="TraesWEE_scaffold_025883_01G000200.1"/>
    <property type="gene ID" value="TraesWEE_scaffold_025883_01G000200"/>
</dbReference>
<name>A0A3B6H0J0_WHEAT</name>
<dbReference type="OrthoDB" id="625821at2759"/>
<dbReference type="Gramene" id="TraesLDM3D03G01970430.1">
    <property type="protein sequence ID" value="TraesLDM3D03G01970430.1.CDS1"/>
    <property type="gene ID" value="TraesLDM3D03G01970430"/>
</dbReference>
<evidence type="ECO:0000313" key="4">
    <source>
        <dbReference type="Proteomes" id="UP000019116"/>
    </source>
</evidence>
<dbReference type="InterPro" id="IPR056594">
    <property type="entry name" value="AT5G49610-like_b-prop"/>
</dbReference>
<dbReference type="Gramene" id="TraesNOR3D03G01999960.1">
    <property type="protein sequence ID" value="TraesNOR3D03G01999960.1.CDS1"/>
    <property type="gene ID" value="TraesNOR3D03G01999960"/>
</dbReference>
<proteinExistence type="predicted"/>
<accession>A0A3B6H0J0</accession>
<gene>
    <name evidence="3" type="primary">LOC123080510</name>
</gene>
<dbReference type="Gramene" id="TraesJUL3D03G01991580.1">
    <property type="protein sequence ID" value="TraesJUL3D03G01991580.1.CDS1"/>
    <property type="gene ID" value="TraesJUL3D03G01991580"/>
</dbReference>
<dbReference type="OMA" id="YHPASCI"/>
<dbReference type="Gramene" id="TraesLAC3D03G01915590.1">
    <property type="protein sequence ID" value="TraesLAC3D03G01915590.1.CDS1"/>
    <property type="gene ID" value="TraesLAC3D03G01915590"/>
</dbReference>
<dbReference type="Gramene" id="TraesROB_scaffold_024288_01G000200.1">
    <property type="protein sequence ID" value="TraesROB_scaffold_024288_01G000200.1"/>
    <property type="gene ID" value="TraesROB_scaffold_024288_01G000200"/>
</dbReference>
<dbReference type="Gramene" id="TraesCAD_scaffold_015433_01G000400.1">
    <property type="protein sequence ID" value="TraesCAD_scaffold_015433_01G000400.1"/>
    <property type="gene ID" value="TraesCAD_scaffold_015433_01G000400"/>
</dbReference>
<dbReference type="InterPro" id="IPR001810">
    <property type="entry name" value="F-box_dom"/>
</dbReference>
<protein>
    <submittedName>
        <fullName evidence="3">Uncharacterized protein</fullName>
    </submittedName>
</protein>
<dbReference type="AlphaFoldDB" id="A0A3B6H0J0"/>
<reference evidence="3" key="1">
    <citation type="submission" date="2018-08" db="EMBL/GenBank/DDBJ databases">
        <authorList>
            <person name="Rossello M."/>
        </authorList>
    </citation>
    <scope>NUCLEOTIDE SEQUENCE [LARGE SCALE GENOMIC DNA]</scope>
    <source>
        <strain evidence="3">cv. Chinese Spring</strain>
    </source>
</reference>
<dbReference type="SUPFAM" id="SSF81383">
    <property type="entry name" value="F-box domain"/>
    <property type="match status" value="1"/>
</dbReference>
<dbReference type="Gramene" id="TraesCLE_scaffold_073248_01G000300.1">
    <property type="protein sequence ID" value="TraesCLE_scaffold_073248_01G000300.1"/>
    <property type="gene ID" value="TraesCLE_scaffold_073248_01G000300"/>
</dbReference>
<dbReference type="EnsemblPlants" id="TraesCS3D02G455200.1">
    <property type="protein sequence ID" value="TraesCS3D02G455200.1.cds1"/>
    <property type="gene ID" value="TraesCS3D02G455200"/>
</dbReference>
<organism evidence="3">
    <name type="scientific">Triticum aestivum</name>
    <name type="common">Wheat</name>
    <dbReference type="NCBI Taxonomy" id="4565"/>
    <lineage>
        <taxon>Eukaryota</taxon>
        <taxon>Viridiplantae</taxon>
        <taxon>Streptophyta</taxon>
        <taxon>Embryophyta</taxon>
        <taxon>Tracheophyta</taxon>
        <taxon>Spermatophyta</taxon>
        <taxon>Magnoliopsida</taxon>
        <taxon>Liliopsida</taxon>
        <taxon>Poales</taxon>
        <taxon>Poaceae</taxon>
        <taxon>BOP clade</taxon>
        <taxon>Pooideae</taxon>
        <taxon>Triticodae</taxon>
        <taxon>Triticeae</taxon>
        <taxon>Triticinae</taxon>
        <taxon>Triticum</taxon>
    </lineage>
</organism>